<comment type="pathway">
    <text evidence="3">Protein modification; protein glycosylation.</text>
</comment>
<dbReference type="InterPro" id="IPR011717">
    <property type="entry name" value="TPR-4"/>
</dbReference>
<evidence type="ECO:0000256" key="6">
    <source>
        <dbReference type="ARBA" id="ARBA00022679"/>
    </source>
</evidence>
<protein>
    <recommendedName>
        <fullName evidence="5">dolichyl-phosphate-mannose--protein mannosyltransferase</fullName>
        <ecNumber evidence="5">2.4.1.109</ecNumber>
    </recommendedName>
</protein>
<evidence type="ECO:0000313" key="17">
    <source>
        <dbReference type="Proteomes" id="UP000007875"/>
    </source>
</evidence>
<dbReference type="PANTHER" id="PTHR44216:SF3">
    <property type="entry name" value="PROTEIN O-MANNOSYL-TRANSFERASE TMTC2"/>
    <property type="match status" value="1"/>
</dbReference>
<dbReference type="InterPro" id="IPR013618">
    <property type="entry name" value="TMTC_DUF1736"/>
</dbReference>
<dbReference type="Pfam" id="PF08409">
    <property type="entry name" value="TMTC_DUF1736"/>
    <property type="match status" value="1"/>
</dbReference>
<dbReference type="EC" id="2.4.1.109" evidence="5"/>
<evidence type="ECO:0000313" key="16">
    <source>
        <dbReference type="Ensembl" id="ENSCSAVP00000018054.1"/>
    </source>
</evidence>
<evidence type="ECO:0000256" key="3">
    <source>
        <dbReference type="ARBA" id="ARBA00004922"/>
    </source>
</evidence>
<dbReference type="SUPFAM" id="SSF48452">
    <property type="entry name" value="TPR-like"/>
    <property type="match status" value="2"/>
</dbReference>
<name>H2ZKD8_CIOSA</name>
<evidence type="ECO:0000259" key="15">
    <source>
        <dbReference type="Pfam" id="PF08409"/>
    </source>
</evidence>
<keyword evidence="12 14" id="KW-0472">Membrane</keyword>
<evidence type="ECO:0000256" key="10">
    <source>
        <dbReference type="ARBA" id="ARBA00022824"/>
    </source>
</evidence>
<feature type="transmembrane region" description="Helical" evidence="14">
    <location>
        <begin position="64"/>
        <end position="82"/>
    </location>
</feature>
<dbReference type="InterPro" id="IPR011990">
    <property type="entry name" value="TPR-like_helical_dom_sf"/>
</dbReference>
<evidence type="ECO:0000256" key="12">
    <source>
        <dbReference type="ARBA" id="ARBA00023136"/>
    </source>
</evidence>
<feature type="domain" description="DUF1736" evidence="15">
    <location>
        <begin position="228"/>
        <end position="298"/>
    </location>
</feature>
<dbReference type="Gene3D" id="1.25.40.10">
    <property type="entry name" value="Tetratricopeptide repeat domain"/>
    <property type="match status" value="2"/>
</dbReference>
<organism evidence="16 17">
    <name type="scientific">Ciona savignyi</name>
    <name type="common">Pacific transparent sea squirt</name>
    <dbReference type="NCBI Taxonomy" id="51511"/>
    <lineage>
        <taxon>Eukaryota</taxon>
        <taxon>Metazoa</taxon>
        <taxon>Chordata</taxon>
        <taxon>Tunicata</taxon>
        <taxon>Ascidiacea</taxon>
        <taxon>Phlebobranchia</taxon>
        <taxon>Cionidae</taxon>
        <taxon>Ciona</taxon>
    </lineage>
</organism>
<dbReference type="SMART" id="SM00028">
    <property type="entry name" value="TPR"/>
    <property type="match status" value="7"/>
</dbReference>
<dbReference type="PANTHER" id="PTHR44216">
    <property type="entry name" value="PROTEIN O-MANNOSYL-TRANSFERASE TMTC2"/>
    <property type="match status" value="1"/>
</dbReference>
<keyword evidence="17" id="KW-1185">Reference proteome</keyword>
<keyword evidence="10" id="KW-0256">Endoplasmic reticulum</keyword>
<evidence type="ECO:0000256" key="13">
    <source>
        <dbReference type="PROSITE-ProRule" id="PRU00339"/>
    </source>
</evidence>
<dbReference type="Pfam" id="PF13181">
    <property type="entry name" value="TPR_8"/>
    <property type="match status" value="1"/>
</dbReference>
<evidence type="ECO:0000256" key="1">
    <source>
        <dbReference type="ARBA" id="ARBA00004141"/>
    </source>
</evidence>
<dbReference type="Pfam" id="PF13414">
    <property type="entry name" value="TPR_11"/>
    <property type="match status" value="1"/>
</dbReference>
<dbReference type="GO" id="GO:0005789">
    <property type="term" value="C:endoplasmic reticulum membrane"/>
    <property type="evidence" value="ECO:0007669"/>
    <property type="project" value="TreeGrafter"/>
</dbReference>
<evidence type="ECO:0000256" key="14">
    <source>
        <dbReference type="SAM" id="Phobius"/>
    </source>
</evidence>
<feature type="repeat" description="TPR" evidence="13">
    <location>
        <begin position="755"/>
        <end position="788"/>
    </location>
</feature>
<evidence type="ECO:0000256" key="11">
    <source>
        <dbReference type="ARBA" id="ARBA00022989"/>
    </source>
</evidence>
<feature type="repeat" description="TPR" evidence="13">
    <location>
        <begin position="507"/>
        <end position="540"/>
    </location>
</feature>
<comment type="similarity">
    <text evidence="4">Belongs to the TMTC family.</text>
</comment>
<evidence type="ECO:0000256" key="8">
    <source>
        <dbReference type="ARBA" id="ARBA00022737"/>
    </source>
</evidence>
<dbReference type="Pfam" id="PF14559">
    <property type="entry name" value="TPR_19"/>
    <property type="match status" value="1"/>
</dbReference>
<evidence type="ECO:0000256" key="2">
    <source>
        <dbReference type="ARBA" id="ARBA00004240"/>
    </source>
</evidence>
<dbReference type="Pfam" id="PF07721">
    <property type="entry name" value="TPR_4"/>
    <property type="match status" value="1"/>
</dbReference>
<feature type="transmembrane region" description="Helical" evidence="14">
    <location>
        <begin position="292"/>
        <end position="309"/>
    </location>
</feature>
<keyword evidence="8" id="KW-0677">Repeat</keyword>
<feature type="repeat" description="TPR" evidence="13">
    <location>
        <begin position="657"/>
        <end position="690"/>
    </location>
</feature>
<keyword evidence="6" id="KW-0808">Transferase</keyword>
<keyword evidence="7 14" id="KW-0812">Transmembrane</keyword>
<keyword evidence="9 13" id="KW-0802">TPR repeat</keyword>
<evidence type="ECO:0000256" key="9">
    <source>
        <dbReference type="ARBA" id="ARBA00022803"/>
    </source>
</evidence>
<dbReference type="AlphaFoldDB" id="H2ZKD8"/>
<evidence type="ECO:0000256" key="4">
    <source>
        <dbReference type="ARBA" id="ARBA00007882"/>
    </source>
</evidence>
<dbReference type="PROSITE" id="PS50005">
    <property type="entry name" value="TPR"/>
    <property type="match status" value="4"/>
</dbReference>
<evidence type="ECO:0000256" key="5">
    <source>
        <dbReference type="ARBA" id="ARBA00012839"/>
    </source>
</evidence>
<reference evidence="17" key="1">
    <citation type="submission" date="2003-08" db="EMBL/GenBank/DDBJ databases">
        <authorList>
            <person name="Birren B."/>
            <person name="Nusbaum C."/>
            <person name="Abebe A."/>
            <person name="Abouelleil A."/>
            <person name="Adekoya E."/>
            <person name="Ait-zahra M."/>
            <person name="Allen N."/>
            <person name="Allen T."/>
            <person name="An P."/>
            <person name="Anderson M."/>
            <person name="Anderson S."/>
            <person name="Arachchi H."/>
            <person name="Armbruster J."/>
            <person name="Bachantsang P."/>
            <person name="Baldwin J."/>
            <person name="Barry A."/>
            <person name="Bayul T."/>
            <person name="Blitshsteyn B."/>
            <person name="Bloom T."/>
            <person name="Blye J."/>
            <person name="Boguslavskiy L."/>
            <person name="Borowsky M."/>
            <person name="Boukhgalter B."/>
            <person name="Brunache A."/>
            <person name="Butler J."/>
            <person name="Calixte N."/>
            <person name="Calvo S."/>
            <person name="Camarata J."/>
            <person name="Campo K."/>
            <person name="Chang J."/>
            <person name="Cheshatsang Y."/>
            <person name="Citroen M."/>
            <person name="Collymore A."/>
            <person name="Considine T."/>
            <person name="Cook A."/>
            <person name="Cooke P."/>
            <person name="Corum B."/>
            <person name="Cuomo C."/>
            <person name="David R."/>
            <person name="Dawoe T."/>
            <person name="Degray S."/>
            <person name="Dodge S."/>
            <person name="Dooley K."/>
            <person name="Dorje P."/>
            <person name="Dorjee K."/>
            <person name="Dorris L."/>
            <person name="Duffey N."/>
            <person name="Dupes A."/>
            <person name="Elkins T."/>
            <person name="Engels R."/>
            <person name="Erickson J."/>
            <person name="Farina A."/>
            <person name="Faro S."/>
            <person name="Ferreira P."/>
            <person name="Fischer H."/>
            <person name="Fitzgerald M."/>
            <person name="Foley K."/>
            <person name="Gage D."/>
            <person name="Galagan J."/>
            <person name="Gearin G."/>
            <person name="Gnerre S."/>
            <person name="Gnirke A."/>
            <person name="Goyette A."/>
            <person name="Graham J."/>
            <person name="Grandbois E."/>
            <person name="Gyaltsen K."/>
            <person name="Hafez N."/>
            <person name="Hagopian D."/>
            <person name="Hagos B."/>
            <person name="Hall J."/>
            <person name="Hatcher B."/>
            <person name="Heller A."/>
            <person name="Higgins H."/>
            <person name="Honan T."/>
            <person name="Horn A."/>
            <person name="Houde N."/>
            <person name="Hughes L."/>
            <person name="Hulme W."/>
            <person name="Husby E."/>
            <person name="Iliev I."/>
            <person name="Jaffe D."/>
            <person name="Jones C."/>
            <person name="Kamal M."/>
            <person name="Kamat A."/>
            <person name="Kamvysselis M."/>
            <person name="Karlsson E."/>
            <person name="Kells C."/>
            <person name="Kieu A."/>
            <person name="Kisner P."/>
            <person name="Kodira C."/>
            <person name="Kulbokas E."/>
            <person name="Labutti K."/>
            <person name="Lama D."/>
            <person name="Landers T."/>
            <person name="Leger J."/>
            <person name="Levine S."/>
            <person name="Lewis D."/>
            <person name="Lewis T."/>
            <person name="Lindblad-toh K."/>
            <person name="Liu X."/>
            <person name="Lokyitsang T."/>
            <person name="Lokyitsang Y."/>
            <person name="Lucien O."/>
            <person name="Lui A."/>
            <person name="Ma L.J."/>
            <person name="Mabbitt R."/>
            <person name="Macdonald J."/>
            <person name="Maclean C."/>
            <person name="Major J."/>
            <person name="Manning J."/>
            <person name="Marabella R."/>
            <person name="Maru K."/>
            <person name="Matthews C."/>
            <person name="Mauceli E."/>
            <person name="Mccarthy M."/>
            <person name="Mcdonough S."/>
            <person name="Mcghee T."/>
            <person name="Meldrim J."/>
            <person name="Meneus L."/>
            <person name="Mesirov J."/>
            <person name="Mihalev A."/>
            <person name="Mihova T."/>
            <person name="Mikkelsen T."/>
            <person name="Mlenga V."/>
            <person name="Moru K."/>
            <person name="Mozes J."/>
            <person name="Mulrain L."/>
            <person name="Munson G."/>
            <person name="Naylor J."/>
            <person name="Newes C."/>
            <person name="Nguyen C."/>
            <person name="Nguyen N."/>
            <person name="Nguyen T."/>
            <person name="Nicol R."/>
            <person name="Nielsen C."/>
            <person name="Nizzari M."/>
            <person name="Norbu C."/>
            <person name="Norbu N."/>
            <person name="O'donnell P."/>
            <person name="Okoawo O."/>
            <person name="O'leary S."/>
            <person name="Omotosho B."/>
            <person name="O'neill K."/>
            <person name="Osman S."/>
            <person name="Parker S."/>
            <person name="Perrin D."/>
            <person name="Phunkhang P."/>
            <person name="Piqani B."/>
            <person name="Purcell S."/>
            <person name="Rachupka T."/>
            <person name="Ramasamy U."/>
            <person name="Rameau R."/>
            <person name="Ray V."/>
            <person name="Raymond C."/>
            <person name="Retta R."/>
            <person name="Richardson S."/>
            <person name="Rise C."/>
            <person name="Rodriguez J."/>
            <person name="Rogers J."/>
            <person name="Rogov P."/>
            <person name="Rutman M."/>
            <person name="Schupbach R."/>
            <person name="Seaman C."/>
            <person name="Settipalli S."/>
            <person name="Sharpe T."/>
            <person name="Sheridan J."/>
            <person name="Sherpa N."/>
            <person name="Shi J."/>
            <person name="Smirnov S."/>
            <person name="Smith C."/>
            <person name="Sougnez C."/>
            <person name="Spencer B."/>
            <person name="Stalker J."/>
            <person name="Stange-thomann N."/>
            <person name="Stavropoulos S."/>
            <person name="Stetson K."/>
            <person name="Stone C."/>
            <person name="Stone S."/>
            <person name="Stubbs M."/>
            <person name="Talamas J."/>
            <person name="Tchuinga P."/>
            <person name="Tenzing P."/>
            <person name="Tesfaye S."/>
            <person name="Theodore J."/>
            <person name="Thoulutsang Y."/>
            <person name="Topham K."/>
            <person name="Towey S."/>
            <person name="Tsamla T."/>
            <person name="Tsomo N."/>
            <person name="Vallee D."/>
            <person name="Vassiliev H."/>
            <person name="Venkataraman V."/>
            <person name="Vinson J."/>
            <person name="Vo A."/>
            <person name="Wade C."/>
            <person name="Wang S."/>
            <person name="Wangchuk T."/>
            <person name="Wangdi T."/>
            <person name="Whittaker C."/>
            <person name="Wilkinson J."/>
            <person name="Wu Y."/>
            <person name="Wyman D."/>
            <person name="Yadav S."/>
            <person name="Yang S."/>
            <person name="Yang X."/>
            <person name="Yeager S."/>
            <person name="Yee E."/>
            <person name="Young G."/>
            <person name="Zainoun J."/>
            <person name="Zembeck L."/>
            <person name="Zimmer A."/>
            <person name="Zody M."/>
            <person name="Lander E."/>
        </authorList>
    </citation>
    <scope>NUCLEOTIDE SEQUENCE [LARGE SCALE GENOMIC DNA]</scope>
</reference>
<feature type="transmembrane region" description="Helical" evidence="14">
    <location>
        <begin position="141"/>
        <end position="159"/>
    </location>
</feature>
<proteinExistence type="inferred from homology"/>
<dbReference type="GO" id="GO:0042802">
    <property type="term" value="F:identical protein binding"/>
    <property type="evidence" value="ECO:0007669"/>
    <property type="project" value="InterPro"/>
</dbReference>
<sequence length="804" mass="90900">KAIVNNPDVTQATPFSNLFLDDFWGTPLAHTGSHRSYRPITTLTFRLNHFLFGMNPAAFHATNVLLHCVVTMLFCCVLKVLLKFNSQMTLLAGLIFSLHPVHTEAVAGVVGRTDILATFFTLAGTTQITDKTARYHPSPKTFYILFATTIGFSLCALLSKEQGYIALPLCVVYDMWIHHSLGITSCLSTMFGRKRMRRRIWTLVVFFLTSMILRLLLPVLLSGGGDISPGFSESDNPAASSESFRCRALTFNYLLSFNLKLLIAPTTLSFDWSMNSIPLIQHWSDVRNIKTLIFYIILTATTYSCWFELRRRDSNKSMSNNRFQNYKHSRRNKWITELCPKRKSVIRGVNEKKCSYHQILGKFKALVSISDPFPSLLLGAILLFLSLLLSSNLMVYVGFVVAERVLYLPSVATCILITEGLTLKCVSRRCSSMFIWILTSVLLASYALKTWSRNQDWKNEFNLYRSGISTNPAKAYGNLGNVLRTQGNLNDAEEAYVTALRHRSNMADVHYNLGLLYQDTNRLHQAEKSYRNAILFRPQLALASLNLGVVLSQLDRVEESKTIYRRTAKLSDLGLKDPRSHAHAQVSALYNLGCLLADEGDHVAAILAYQQALDRRHTAYRSHSLLNMLGQSLLQLGKTTEAERNFKLSLAEKPDHVPSHLTYARLLENVGKADMAEKFYLRALKIEPRNPLIHQHYSRLFMNQRRFPEAAKLLDRAVDATEGAAGYELLFAAASAHRHAKSYSKAELYYRMALATSHMNLGAMLHLRGKLAEARNSYLDALKLKPGEPMMLENLEKLETSLRK</sequence>
<dbReference type="GO" id="GO:0004169">
    <property type="term" value="F:dolichyl-phosphate-mannose-protein mannosyltransferase activity"/>
    <property type="evidence" value="ECO:0007669"/>
    <property type="project" value="UniProtKB-EC"/>
</dbReference>
<feature type="transmembrane region" description="Helical" evidence="14">
    <location>
        <begin position="376"/>
        <end position="399"/>
    </location>
</feature>
<feature type="transmembrane region" description="Helical" evidence="14">
    <location>
        <begin position="405"/>
        <end position="423"/>
    </location>
</feature>
<feature type="transmembrane region" description="Helical" evidence="14">
    <location>
        <begin position="430"/>
        <end position="448"/>
    </location>
</feature>
<reference evidence="16" key="3">
    <citation type="submission" date="2025-09" db="UniProtKB">
        <authorList>
            <consortium name="Ensembl"/>
        </authorList>
    </citation>
    <scope>IDENTIFICATION</scope>
</reference>
<dbReference type="Pfam" id="PF13432">
    <property type="entry name" value="TPR_16"/>
    <property type="match status" value="1"/>
</dbReference>
<feature type="transmembrane region" description="Helical" evidence="14">
    <location>
        <begin position="200"/>
        <end position="221"/>
    </location>
</feature>
<evidence type="ECO:0000256" key="7">
    <source>
        <dbReference type="ARBA" id="ARBA00022692"/>
    </source>
</evidence>
<dbReference type="InterPro" id="IPR052384">
    <property type="entry name" value="TMTC_O-mannosyltransferase"/>
</dbReference>
<feature type="repeat" description="TPR" evidence="13">
    <location>
        <begin position="473"/>
        <end position="506"/>
    </location>
</feature>
<dbReference type="InterPro" id="IPR019734">
    <property type="entry name" value="TPR_rpt"/>
</dbReference>
<dbReference type="GeneTree" id="ENSGT00940000166588"/>
<comment type="subcellular location">
    <subcellularLocation>
        <location evidence="2">Endoplasmic reticulum</location>
    </subcellularLocation>
    <subcellularLocation>
        <location evidence="1">Membrane</location>
        <topology evidence="1">Multi-pass membrane protein</topology>
    </subcellularLocation>
</comment>
<accession>H2ZKD8</accession>
<dbReference type="UniPathway" id="UPA00378"/>
<reference evidence="16" key="2">
    <citation type="submission" date="2025-08" db="UniProtKB">
        <authorList>
            <consortium name="Ensembl"/>
        </authorList>
    </citation>
    <scope>IDENTIFICATION</scope>
</reference>
<keyword evidence="11 14" id="KW-1133">Transmembrane helix</keyword>
<dbReference type="Ensembl" id="ENSCSAVT00000018251.1">
    <property type="protein sequence ID" value="ENSCSAVP00000018054.1"/>
    <property type="gene ID" value="ENSCSAVG00000010625.1"/>
</dbReference>
<dbReference type="Proteomes" id="UP000007875">
    <property type="component" value="Unassembled WGS sequence"/>
</dbReference>